<feature type="non-terminal residue" evidence="2">
    <location>
        <position position="123"/>
    </location>
</feature>
<dbReference type="AlphaFoldDB" id="A0A8H8DJS4"/>
<evidence type="ECO:0000256" key="1">
    <source>
        <dbReference type="SAM" id="MobiDB-lite"/>
    </source>
</evidence>
<gene>
    <name evidence="2" type="ORF">BJ554DRAFT_6715</name>
</gene>
<keyword evidence="3" id="KW-1185">Reference proteome</keyword>
<sequence length="123" mass="12275">METTGSPSNTPRLAGTPAPSARNLALTSPPVPAHAARSSLPATSIAAAKRVRGPRKQCSPAEIAADKAAAAAHGPAGNPSHLPGRPVTPVPANPQIASAPSPAPEYEIPAKSNPEASVFHSTT</sequence>
<organism evidence="2 3">
    <name type="scientific">Olpidium bornovanus</name>
    <dbReference type="NCBI Taxonomy" id="278681"/>
    <lineage>
        <taxon>Eukaryota</taxon>
        <taxon>Fungi</taxon>
        <taxon>Fungi incertae sedis</taxon>
        <taxon>Olpidiomycota</taxon>
        <taxon>Olpidiomycotina</taxon>
        <taxon>Olpidiomycetes</taxon>
        <taxon>Olpidiales</taxon>
        <taxon>Olpidiaceae</taxon>
        <taxon>Olpidium</taxon>
    </lineage>
</organism>
<reference evidence="2 3" key="1">
    <citation type="journal article" name="Sci. Rep.">
        <title>Genome-scale phylogenetic analyses confirm Olpidium as the closest living zoosporic fungus to the non-flagellated, terrestrial fungi.</title>
        <authorList>
            <person name="Chang Y."/>
            <person name="Rochon D."/>
            <person name="Sekimoto S."/>
            <person name="Wang Y."/>
            <person name="Chovatia M."/>
            <person name="Sandor L."/>
            <person name="Salamov A."/>
            <person name="Grigoriev I.V."/>
            <person name="Stajich J.E."/>
            <person name="Spatafora J.W."/>
        </authorList>
    </citation>
    <scope>NUCLEOTIDE SEQUENCE [LARGE SCALE GENOMIC DNA]</scope>
    <source>
        <strain evidence="2">S191</strain>
    </source>
</reference>
<name>A0A8H8DJS4_9FUNG</name>
<feature type="compositionally biased region" description="Low complexity" evidence="1">
    <location>
        <begin position="61"/>
        <end position="76"/>
    </location>
</feature>
<proteinExistence type="predicted"/>
<dbReference type="Proteomes" id="UP000673691">
    <property type="component" value="Unassembled WGS sequence"/>
</dbReference>
<evidence type="ECO:0000313" key="2">
    <source>
        <dbReference type="EMBL" id="KAG5461139.1"/>
    </source>
</evidence>
<accession>A0A8H8DJS4</accession>
<evidence type="ECO:0000313" key="3">
    <source>
        <dbReference type="Proteomes" id="UP000673691"/>
    </source>
</evidence>
<comment type="caution">
    <text evidence="2">The sequence shown here is derived from an EMBL/GenBank/DDBJ whole genome shotgun (WGS) entry which is preliminary data.</text>
</comment>
<dbReference type="EMBL" id="JAEFCI010004140">
    <property type="protein sequence ID" value="KAG5461139.1"/>
    <property type="molecule type" value="Genomic_DNA"/>
</dbReference>
<protein>
    <submittedName>
        <fullName evidence="2">Uncharacterized protein</fullName>
    </submittedName>
</protein>
<feature type="region of interest" description="Disordered" evidence="1">
    <location>
        <begin position="1"/>
        <end position="123"/>
    </location>
</feature>
<feature type="compositionally biased region" description="Polar residues" evidence="1">
    <location>
        <begin position="1"/>
        <end position="11"/>
    </location>
</feature>